<dbReference type="AlphaFoldDB" id="A0A6N9Q0T5"/>
<dbReference type="InterPro" id="IPR023772">
    <property type="entry name" value="DNA-bd_HTH_TetR-type_CS"/>
</dbReference>
<evidence type="ECO:0000313" key="6">
    <source>
        <dbReference type="EMBL" id="NBI28545.1"/>
    </source>
</evidence>
<evidence type="ECO:0000256" key="4">
    <source>
        <dbReference type="PROSITE-ProRule" id="PRU00335"/>
    </source>
</evidence>
<accession>A0A6N9Q0T5</accession>
<organism evidence="6 7">
    <name type="scientific">Chengkuizengella marina</name>
    <dbReference type="NCBI Taxonomy" id="2507566"/>
    <lineage>
        <taxon>Bacteria</taxon>
        <taxon>Bacillati</taxon>
        <taxon>Bacillota</taxon>
        <taxon>Bacilli</taxon>
        <taxon>Bacillales</taxon>
        <taxon>Paenibacillaceae</taxon>
        <taxon>Chengkuizengella</taxon>
    </lineage>
</organism>
<dbReference type="Pfam" id="PF14246">
    <property type="entry name" value="TetR_C_7"/>
    <property type="match status" value="1"/>
</dbReference>
<sequence length="208" mass="23939">MNDKLKKTTNTLKKRETIMDGAIKAFVMEGYEKSSMDRIAYHAQVSKRTVYNHFANKDDLFQAVFKRLLSEQELLKNISYDPDKTLEEQLALFADAEIFLINDPSRLALCKVLTTVFIQDSQLAMETKSKYGPPHTNLVNWLKSADEDGRMEIPDPHTAAQIFHSMIEGALTWPALFQPCQTDEQLRPLKEDMIKTYLCRFGKDSKKI</sequence>
<dbReference type="InterPro" id="IPR009057">
    <property type="entry name" value="Homeodomain-like_sf"/>
</dbReference>
<evidence type="ECO:0000256" key="3">
    <source>
        <dbReference type="ARBA" id="ARBA00023163"/>
    </source>
</evidence>
<evidence type="ECO:0000256" key="1">
    <source>
        <dbReference type="ARBA" id="ARBA00023015"/>
    </source>
</evidence>
<feature type="domain" description="HTH tetR-type" evidence="5">
    <location>
        <begin position="12"/>
        <end position="72"/>
    </location>
</feature>
<dbReference type="RefSeq" id="WP_160645330.1">
    <property type="nucleotide sequence ID" value="NZ_SIJB01000015.1"/>
</dbReference>
<protein>
    <submittedName>
        <fullName evidence="6">TetR/AcrR family transcriptional regulator</fullName>
    </submittedName>
</protein>
<reference evidence="6 7" key="1">
    <citation type="submission" date="2019-01" db="EMBL/GenBank/DDBJ databases">
        <title>Chengkuizengella sp. nov., isolated from deep-sea sediment of East Pacific Ocean.</title>
        <authorList>
            <person name="Yang J."/>
            <person name="Lai Q."/>
            <person name="Shao Z."/>
        </authorList>
    </citation>
    <scope>NUCLEOTIDE SEQUENCE [LARGE SCALE GENOMIC DNA]</scope>
    <source>
        <strain evidence="6 7">YPA3-1-1</strain>
    </source>
</reference>
<dbReference type="Proteomes" id="UP000448943">
    <property type="component" value="Unassembled WGS sequence"/>
</dbReference>
<dbReference type="PRINTS" id="PR00455">
    <property type="entry name" value="HTHTETR"/>
</dbReference>
<keyword evidence="3" id="KW-0804">Transcription</keyword>
<dbReference type="InterPro" id="IPR001647">
    <property type="entry name" value="HTH_TetR"/>
</dbReference>
<dbReference type="GO" id="GO:0003700">
    <property type="term" value="F:DNA-binding transcription factor activity"/>
    <property type="evidence" value="ECO:0007669"/>
    <property type="project" value="TreeGrafter"/>
</dbReference>
<dbReference type="FunFam" id="1.10.10.60:FF:000141">
    <property type="entry name" value="TetR family transcriptional regulator"/>
    <property type="match status" value="1"/>
</dbReference>
<dbReference type="InterPro" id="IPR039536">
    <property type="entry name" value="TetR_C_Proteobacteria"/>
</dbReference>
<proteinExistence type="predicted"/>
<dbReference type="InterPro" id="IPR050109">
    <property type="entry name" value="HTH-type_TetR-like_transc_reg"/>
</dbReference>
<name>A0A6N9Q0T5_9BACL</name>
<dbReference type="PROSITE" id="PS01081">
    <property type="entry name" value="HTH_TETR_1"/>
    <property type="match status" value="1"/>
</dbReference>
<dbReference type="Gene3D" id="1.10.357.10">
    <property type="entry name" value="Tetracycline Repressor, domain 2"/>
    <property type="match status" value="1"/>
</dbReference>
<dbReference type="OrthoDB" id="116240at2"/>
<evidence type="ECO:0000256" key="2">
    <source>
        <dbReference type="ARBA" id="ARBA00023125"/>
    </source>
</evidence>
<evidence type="ECO:0000313" key="7">
    <source>
        <dbReference type="Proteomes" id="UP000448943"/>
    </source>
</evidence>
<keyword evidence="2 4" id="KW-0238">DNA-binding</keyword>
<keyword evidence="1" id="KW-0805">Transcription regulation</keyword>
<keyword evidence="7" id="KW-1185">Reference proteome</keyword>
<dbReference type="Pfam" id="PF00440">
    <property type="entry name" value="TetR_N"/>
    <property type="match status" value="1"/>
</dbReference>
<dbReference type="EMBL" id="SIJB01000015">
    <property type="protein sequence ID" value="NBI28545.1"/>
    <property type="molecule type" value="Genomic_DNA"/>
</dbReference>
<evidence type="ECO:0000259" key="5">
    <source>
        <dbReference type="PROSITE" id="PS50977"/>
    </source>
</evidence>
<dbReference type="PANTHER" id="PTHR30055">
    <property type="entry name" value="HTH-TYPE TRANSCRIPTIONAL REGULATOR RUTR"/>
    <property type="match status" value="1"/>
</dbReference>
<dbReference type="GO" id="GO:0045892">
    <property type="term" value="P:negative regulation of DNA-templated transcription"/>
    <property type="evidence" value="ECO:0007669"/>
    <property type="project" value="UniProtKB-ARBA"/>
</dbReference>
<dbReference type="SUPFAM" id="SSF46689">
    <property type="entry name" value="Homeodomain-like"/>
    <property type="match status" value="1"/>
</dbReference>
<dbReference type="PANTHER" id="PTHR30055:SF146">
    <property type="entry name" value="HTH-TYPE TRANSCRIPTIONAL DUAL REGULATOR CECR"/>
    <property type="match status" value="1"/>
</dbReference>
<dbReference type="PROSITE" id="PS50977">
    <property type="entry name" value="HTH_TETR_2"/>
    <property type="match status" value="1"/>
</dbReference>
<gene>
    <name evidence="6" type="ORF">ERL59_06215</name>
</gene>
<dbReference type="GO" id="GO:0000976">
    <property type="term" value="F:transcription cis-regulatory region binding"/>
    <property type="evidence" value="ECO:0007669"/>
    <property type="project" value="TreeGrafter"/>
</dbReference>
<comment type="caution">
    <text evidence="6">The sequence shown here is derived from an EMBL/GenBank/DDBJ whole genome shotgun (WGS) entry which is preliminary data.</text>
</comment>
<feature type="DNA-binding region" description="H-T-H motif" evidence="4">
    <location>
        <begin position="35"/>
        <end position="54"/>
    </location>
</feature>
<dbReference type="Gene3D" id="1.10.10.60">
    <property type="entry name" value="Homeodomain-like"/>
    <property type="match status" value="1"/>
</dbReference>